<evidence type="ECO:0000313" key="2">
    <source>
        <dbReference type="Proteomes" id="UP000789901"/>
    </source>
</evidence>
<sequence length="131" mass="15560">MTKKPKDKDQNETKKQEEHGRANLNFLCETWMNKVNNLKRIVKNPYEQKYTERHKIVNIVQDAETLRKDKAQSIRSLLGLKSGYQELKEVTEKILEKHNKDKVLHFDAAQVGKHIRKFLPRWIGPFIIHTQ</sequence>
<evidence type="ECO:0000313" key="1">
    <source>
        <dbReference type="EMBL" id="CAG8799769.1"/>
    </source>
</evidence>
<reference evidence="1 2" key="1">
    <citation type="submission" date="2021-06" db="EMBL/GenBank/DDBJ databases">
        <authorList>
            <person name="Kallberg Y."/>
            <person name="Tangrot J."/>
            <person name="Rosling A."/>
        </authorList>
    </citation>
    <scope>NUCLEOTIDE SEQUENCE [LARGE SCALE GENOMIC DNA]</scope>
    <source>
        <strain evidence="1 2">120-4 pot B 10/14</strain>
    </source>
</reference>
<organism evidence="1 2">
    <name type="scientific">Gigaspora margarita</name>
    <dbReference type="NCBI Taxonomy" id="4874"/>
    <lineage>
        <taxon>Eukaryota</taxon>
        <taxon>Fungi</taxon>
        <taxon>Fungi incertae sedis</taxon>
        <taxon>Mucoromycota</taxon>
        <taxon>Glomeromycotina</taxon>
        <taxon>Glomeromycetes</taxon>
        <taxon>Diversisporales</taxon>
        <taxon>Gigasporaceae</taxon>
        <taxon>Gigaspora</taxon>
    </lineage>
</organism>
<comment type="caution">
    <text evidence="1">The sequence shown here is derived from an EMBL/GenBank/DDBJ whole genome shotgun (WGS) entry which is preliminary data.</text>
</comment>
<protein>
    <submittedName>
        <fullName evidence="1">10713_t:CDS:1</fullName>
    </submittedName>
</protein>
<name>A0ABN7VU47_GIGMA</name>
<dbReference type="Proteomes" id="UP000789901">
    <property type="component" value="Unassembled WGS sequence"/>
</dbReference>
<keyword evidence="2" id="KW-1185">Reference proteome</keyword>
<accession>A0ABN7VU47</accession>
<feature type="non-terminal residue" evidence="1">
    <location>
        <position position="131"/>
    </location>
</feature>
<dbReference type="EMBL" id="CAJVQB010022496">
    <property type="protein sequence ID" value="CAG8799769.1"/>
    <property type="molecule type" value="Genomic_DNA"/>
</dbReference>
<proteinExistence type="predicted"/>
<gene>
    <name evidence="1" type="ORF">GMARGA_LOCUS22848</name>
</gene>